<accession>A0A1T5LP76</accession>
<dbReference type="GO" id="GO:0022857">
    <property type="term" value="F:transmembrane transporter activity"/>
    <property type="evidence" value="ECO:0007669"/>
    <property type="project" value="InterPro"/>
</dbReference>
<keyword evidence="4 6" id="KW-1133">Transmembrane helix</keyword>
<feature type="transmembrane region" description="Helical" evidence="6">
    <location>
        <begin position="162"/>
        <end position="184"/>
    </location>
</feature>
<feature type="transmembrane region" description="Helical" evidence="6">
    <location>
        <begin position="20"/>
        <end position="42"/>
    </location>
</feature>
<dbReference type="Gene3D" id="1.20.1740.10">
    <property type="entry name" value="Amino acid/polyamine transporter I"/>
    <property type="match status" value="1"/>
</dbReference>
<evidence type="ECO:0000256" key="3">
    <source>
        <dbReference type="ARBA" id="ARBA00022692"/>
    </source>
</evidence>
<feature type="transmembrane region" description="Helical" evidence="6">
    <location>
        <begin position="388"/>
        <end position="409"/>
    </location>
</feature>
<dbReference type="Pfam" id="PF13520">
    <property type="entry name" value="AA_permease_2"/>
    <property type="match status" value="1"/>
</dbReference>
<organism evidence="7 8">
    <name type="scientific">Pseudoxanthomonas indica</name>
    <dbReference type="NCBI Taxonomy" id="428993"/>
    <lineage>
        <taxon>Bacteria</taxon>
        <taxon>Pseudomonadati</taxon>
        <taxon>Pseudomonadota</taxon>
        <taxon>Gammaproteobacteria</taxon>
        <taxon>Lysobacterales</taxon>
        <taxon>Lysobacteraceae</taxon>
        <taxon>Pseudoxanthomonas</taxon>
    </lineage>
</organism>
<evidence type="ECO:0000256" key="6">
    <source>
        <dbReference type="SAM" id="Phobius"/>
    </source>
</evidence>
<evidence type="ECO:0000313" key="7">
    <source>
        <dbReference type="EMBL" id="SKC77359.1"/>
    </source>
</evidence>
<evidence type="ECO:0000256" key="2">
    <source>
        <dbReference type="ARBA" id="ARBA00022475"/>
    </source>
</evidence>
<evidence type="ECO:0000256" key="4">
    <source>
        <dbReference type="ARBA" id="ARBA00022989"/>
    </source>
</evidence>
<dbReference type="PANTHER" id="PTHR42770">
    <property type="entry name" value="AMINO ACID TRANSPORTER-RELATED"/>
    <property type="match status" value="1"/>
</dbReference>
<feature type="transmembrane region" description="Helical" evidence="6">
    <location>
        <begin position="204"/>
        <end position="223"/>
    </location>
</feature>
<feature type="transmembrane region" description="Helical" evidence="6">
    <location>
        <begin position="415"/>
        <end position="432"/>
    </location>
</feature>
<reference evidence="7 8" key="1">
    <citation type="submission" date="2017-02" db="EMBL/GenBank/DDBJ databases">
        <authorList>
            <person name="Peterson S.W."/>
        </authorList>
    </citation>
    <scope>NUCLEOTIDE SEQUENCE [LARGE SCALE GENOMIC DNA]</scope>
    <source>
        <strain evidence="7 8">P15</strain>
    </source>
</reference>
<feature type="transmembrane region" description="Helical" evidence="6">
    <location>
        <begin position="328"/>
        <end position="348"/>
    </location>
</feature>
<dbReference type="RefSeq" id="WP_079725103.1">
    <property type="nucleotide sequence ID" value="NZ_BMCL01000001.1"/>
</dbReference>
<gene>
    <name evidence="7" type="ORF">SAMN06296058_2784</name>
</gene>
<feature type="transmembrane region" description="Helical" evidence="6">
    <location>
        <begin position="84"/>
        <end position="107"/>
    </location>
</feature>
<dbReference type="PIRSF" id="PIRSF006060">
    <property type="entry name" value="AA_transporter"/>
    <property type="match status" value="1"/>
</dbReference>
<dbReference type="EMBL" id="FUZV01000002">
    <property type="protein sequence ID" value="SKC77359.1"/>
    <property type="molecule type" value="Genomic_DNA"/>
</dbReference>
<dbReference type="Proteomes" id="UP000190341">
    <property type="component" value="Unassembled WGS sequence"/>
</dbReference>
<dbReference type="STRING" id="428993.SAMN06296058_2784"/>
<dbReference type="InterPro" id="IPR002293">
    <property type="entry name" value="AA/rel_permease1"/>
</dbReference>
<feature type="transmembrane region" description="Helical" evidence="6">
    <location>
        <begin position="48"/>
        <end position="72"/>
    </location>
</feature>
<dbReference type="AlphaFoldDB" id="A0A1T5LP76"/>
<feature type="transmembrane region" description="Helical" evidence="6">
    <location>
        <begin position="127"/>
        <end position="150"/>
    </location>
</feature>
<keyword evidence="8" id="KW-1185">Reference proteome</keyword>
<keyword evidence="3 6" id="KW-0812">Transmembrane</keyword>
<dbReference type="OrthoDB" id="9762947at2"/>
<feature type="transmembrane region" description="Helical" evidence="6">
    <location>
        <begin position="235"/>
        <end position="260"/>
    </location>
</feature>
<protein>
    <submittedName>
        <fullName evidence="7">Amino acid transporter</fullName>
    </submittedName>
</protein>
<evidence type="ECO:0000256" key="1">
    <source>
        <dbReference type="ARBA" id="ARBA00004651"/>
    </source>
</evidence>
<keyword evidence="2" id="KW-1003">Cell membrane</keyword>
<dbReference type="PANTHER" id="PTHR42770:SF7">
    <property type="entry name" value="MEMBRANE PROTEIN"/>
    <property type="match status" value="1"/>
</dbReference>
<feature type="transmembrane region" description="Helical" evidence="6">
    <location>
        <begin position="280"/>
        <end position="299"/>
    </location>
</feature>
<dbReference type="InterPro" id="IPR050367">
    <property type="entry name" value="APC_superfamily"/>
</dbReference>
<comment type="subcellular location">
    <subcellularLocation>
        <location evidence="1">Cell membrane</location>
        <topology evidence="1">Multi-pass membrane protein</topology>
    </subcellularLocation>
</comment>
<dbReference type="GO" id="GO:0005886">
    <property type="term" value="C:plasma membrane"/>
    <property type="evidence" value="ECO:0007669"/>
    <property type="project" value="UniProtKB-SubCell"/>
</dbReference>
<feature type="transmembrane region" description="Helical" evidence="6">
    <location>
        <begin position="354"/>
        <end position="376"/>
    </location>
</feature>
<sequence>MDKRRIEAPLVGPAQLPRVIGVGGVAFTAFNCVVGVGIFVLPSLVAGVLGPAAILAYGVCLVLIGLVALCMAEAGSRVPEAGGLYAYATAAFGPVTGGVAGMLLLFANAMGSAAALARFFIDTLGTFWPAVAAPWLGAIVLVLVYALLALVNVLGARDGSKLSVAIGIMKLTPLVGLVLVGLFALQPQNLAWPAVPPLPKIGEASLILVLAFIGIESGLSVSGETRNPARTIPRAIALALGMIAALYIGLQTVTQGVLGAALATSSAPLADTADELLGPWGYRAIALLTLASAGGYLVADMLSSPRVGYALGYAGQLPRFMAYVHPRFQTPAAAIVLYAALVVAVAISASFRQIATLSVAGTLVLYLIVCLSVLRLRSQLAGAQASPFVIPGGPFVPLAAAVIILWLLSTLARRELLATLAFLLVATLVCWLRGRSVRRSPAPSG</sequence>
<evidence type="ECO:0000256" key="5">
    <source>
        <dbReference type="ARBA" id="ARBA00023136"/>
    </source>
</evidence>
<keyword evidence="5 6" id="KW-0472">Membrane</keyword>
<proteinExistence type="predicted"/>
<evidence type="ECO:0000313" key="8">
    <source>
        <dbReference type="Proteomes" id="UP000190341"/>
    </source>
</evidence>
<name>A0A1T5LP76_9GAMM</name>